<dbReference type="EMBL" id="RZOA01000002">
    <property type="protein sequence ID" value="KAA8824539.1"/>
    <property type="molecule type" value="Genomic_DNA"/>
</dbReference>
<dbReference type="AlphaFoldDB" id="A0A5J5DYY7"/>
<dbReference type="GO" id="GO:0043138">
    <property type="term" value="F:3'-5' DNA helicase activity"/>
    <property type="evidence" value="ECO:0007669"/>
    <property type="project" value="TreeGrafter"/>
</dbReference>
<dbReference type="RefSeq" id="WP_150353273.1">
    <property type="nucleotide sequence ID" value="NZ_RZNZ01000002.1"/>
</dbReference>
<evidence type="ECO:0000313" key="7">
    <source>
        <dbReference type="EMBL" id="KAA8824539.1"/>
    </source>
</evidence>
<evidence type="ECO:0000313" key="8">
    <source>
        <dbReference type="Proteomes" id="UP000345527"/>
    </source>
</evidence>
<evidence type="ECO:0000259" key="5">
    <source>
        <dbReference type="Pfam" id="PF17764"/>
    </source>
</evidence>
<dbReference type="InterPro" id="IPR041222">
    <property type="entry name" value="PriA_3primeBD"/>
</dbReference>
<dbReference type="GO" id="GO:0006310">
    <property type="term" value="P:DNA recombination"/>
    <property type="evidence" value="ECO:0007669"/>
    <property type="project" value="TreeGrafter"/>
</dbReference>
<evidence type="ECO:0000256" key="4">
    <source>
        <dbReference type="SAM" id="MobiDB-lite"/>
    </source>
</evidence>
<proteinExistence type="predicted"/>
<dbReference type="InterPro" id="IPR042115">
    <property type="entry name" value="PriA_3primeBD_sf"/>
</dbReference>
<dbReference type="OrthoDB" id="3177118at2"/>
<dbReference type="Proteomes" id="UP000374630">
    <property type="component" value="Unassembled WGS sequence"/>
</dbReference>
<keyword evidence="1" id="KW-0547">Nucleotide-binding</keyword>
<keyword evidence="3" id="KW-0238">DNA-binding</keyword>
<sequence length="774" mass="82625">MTSQDAEQLALDGLAPRKRRRRAPAERRPAPHDPIAQVVLDVQATHLGRTFDYLIEDKDDEAAKPGVQVRVRFGGQRLNGVIWNRVPMESATAPRSSLRFLERVLSPVVVVGGEMRRDIADIADWYGGTRANILRVAVPPRVARVEKEQAFAGRSDGFVGSGANRLMDRLAAIASAEGRRVDASYDQAAAWRNALEGRGFAQVVVDCLPGPLIWARDLAWAVAEAMGAGKAAVAVLPDMRHVEDVAEVLCAMGLRRFAPSDARHGGWQGDFVTLGAALPPDERYRAYLAVSSGQVRCVLGTRAAMYAPVTGPALFAIVDDVAYQNADGFMPYAQARGVLRLRARNHGGVFMAIGHARSPISEASDALKVHALPAVTKDRSPWIRWLNREALNAIHDTTAGTRVPHTAVRVLSKALETGPILLSIPADGVSETLSCAKCHRQARCPKCTGPLEAVRGWNAARCRWCGAAAVHWLCPDCRCDRMRVVRVGAAGTAAELQGLFRGVPIIVSSPNQPRGVIEEIADRPALVIATPGAEPRVRPVTGDGEASDGSVSMRSADDSPAARLQAGYQAVAILDAWTSLYALGVDALTDTLTAWMRAVALCRPRTAGGQALLLGETDPVLAEALCGWNAPVLAAREVADRREAGLPPAVAAACVWGRRDAVMWALGQAGVLLDGDWGMVRVSGGAVAPNGSGDDGGAADMDQPAVLGPVPIPQPATINARELEETADRVKAVVRVALDRRAELALRLRSAVAKHVATRTPGELRFQLDPKDLI</sequence>
<evidence type="ECO:0000256" key="2">
    <source>
        <dbReference type="ARBA" id="ARBA00022840"/>
    </source>
</evidence>
<evidence type="ECO:0000313" key="6">
    <source>
        <dbReference type="EMBL" id="KAA8822098.1"/>
    </source>
</evidence>
<dbReference type="Proteomes" id="UP000345527">
    <property type="component" value="Unassembled WGS sequence"/>
</dbReference>
<dbReference type="GO" id="GO:0006270">
    <property type="term" value="P:DNA replication initiation"/>
    <property type="evidence" value="ECO:0007669"/>
    <property type="project" value="TreeGrafter"/>
</dbReference>
<dbReference type="Gene3D" id="3.40.50.300">
    <property type="entry name" value="P-loop containing nucleotide triphosphate hydrolases"/>
    <property type="match status" value="1"/>
</dbReference>
<keyword evidence="9" id="KW-1185">Reference proteome</keyword>
<gene>
    <name evidence="7" type="ORF">EM848_01635</name>
    <name evidence="6" type="ORF">EMO90_02590</name>
</gene>
<dbReference type="EMBL" id="RZNZ01000002">
    <property type="protein sequence ID" value="KAA8822098.1"/>
    <property type="molecule type" value="Genomic_DNA"/>
</dbReference>
<feature type="domain" description="Primosomal protein N' 3' DNA-binding" evidence="5">
    <location>
        <begin position="37"/>
        <end position="139"/>
    </location>
</feature>
<protein>
    <submittedName>
        <fullName evidence="7">Primosomal protein N</fullName>
    </submittedName>
</protein>
<dbReference type="GO" id="GO:0003677">
    <property type="term" value="F:DNA binding"/>
    <property type="evidence" value="ECO:0007669"/>
    <property type="project" value="UniProtKB-KW"/>
</dbReference>
<feature type="region of interest" description="Disordered" evidence="4">
    <location>
        <begin position="1"/>
        <end position="33"/>
    </location>
</feature>
<keyword evidence="2" id="KW-0067">ATP-binding</keyword>
<evidence type="ECO:0000256" key="1">
    <source>
        <dbReference type="ARBA" id="ARBA00022741"/>
    </source>
</evidence>
<reference evidence="8 9" key="1">
    <citation type="journal article" date="2019" name="Syst. Appl. Microbiol.">
        <title>Characterization of Bifidobacterium species in feaces of the Egyptian fruit bat: Description of B. vespertilionis sp. nov. and B. rousetti sp. nov.</title>
        <authorList>
            <person name="Modesto M."/>
            <person name="Satti M."/>
            <person name="Watanabe K."/>
            <person name="Puglisi E."/>
            <person name="Morelli L."/>
            <person name="Huang C.-H."/>
            <person name="Liou J.-S."/>
            <person name="Miyashita M."/>
            <person name="Tamura T."/>
            <person name="Saito S."/>
            <person name="Mori K."/>
            <person name="Huang L."/>
            <person name="Sciavilla P."/>
            <person name="Sandri C."/>
            <person name="Spiezio C."/>
            <person name="Vitali F."/>
            <person name="Cavalieri D."/>
            <person name="Perpetuini G."/>
            <person name="Tofalo R."/>
            <person name="Bonetti A."/>
            <person name="Arita M."/>
            <person name="Mattarelli P."/>
        </authorList>
    </citation>
    <scope>NUCLEOTIDE SEQUENCE [LARGE SCALE GENOMIC DNA]</scope>
    <source>
        <strain evidence="6 9">RST16</strain>
        <strain evidence="7 8">RST8</strain>
    </source>
</reference>
<name>A0A5J5DYY7_9BIFI</name>
<dbReference type="GO" id="GO:0006302">
    <property type="term" value="P:double-strand break repair"/>
    <property type="evidence" value="ECO:0007669"/>
    <property type="project" value="TreeGrafter"/>
</dbReference>
<accession>A0A5J5DYY7</accession>
<dbReference type="InterPro" id="IPR027417">
    <property type="entry name" value="P-loop_NTPase"/>
</dbReference>
<evidence type="ECO:0000256" key="3">
    <source>
        <dbReference type="ARBA" id="ARBA00023125"/>
    </source>
</evidence>
<dbReference type="PANTHER" id="PTHR30580:SF0">
    <property type="entry name" value="PRIMOSOMAL PROTEIN N"/>
    <property type="match status" value="1"/>
</dbReference>
<dbReference type="Pfam" id="PF17764">
    <property type="entry name" value="PriA_3primeBD"/>
    <property type="match status" value="1"/>
</dbReference>
<organism evidence="7 8">
    <name type="scientific">Bifidobacterium vespertilionis</name>
    <dbReference type="NCBI Taxonomy" id="2562524"/>
    <lineage>
        <taxon>Bacteria</taxon>
        <taxon>Bacillati</taxon>
        <taxon>Actinomycetota</taxon>
        <taxon>Actinomycetes</taxon>
        <taxon>Bifidobacteriales</taxon>
        <taxon>Bifidobacteriaceae</taxon>
        <taxon>Bifidobacterium</taxon>
    </lineage>
</organism>
<dbReference type="GO" id="GO:0005524">
    <property type="term" value="F:ATP binding"/>
    <property type="evidence" value="ECO:0007669"/>
    <property type="project" value="UniProtKB-KW"/>
</dbReference>
<comment type="caution">
    <text evidence="7">The sequence shown here is derived from an EMBL/GenBank/DDBJ whole genome shotgun (WGS) entry which is preliminary data.</text>
</comment>
<evidence type="ECO:0000313" key="9">
    <source>
        <dbReference type="Proteomes" id="UP000374630"/>
    </source>
</evidence>
<feature type="region of interest" description="Disordered" evidence="4">
    <location>
        <begin position="537"/>
        <end position="556"/>
    </location>
</feature>
<dbReference type="Gene3D" id="3.40.1440.60">
    <property type="entry name" value="PriA, 3(prime) DNA-binding domain"/>
    <property type="match status" value="1"/>
</dbReference>
<dbReference type="PANTHER" id="PTHR30580">
    <property type="entry name" value="PRIMOSOMAL PROTEIN N"/>
    <property type="match status" value="1"/>
</dbReference>